<feature type="domain" description="DUF7379" evidence="2">
    <location>
        <begin position="50"/>
        <end position="149"/>
    </location>
</feature>
<dbReference type="SUPFAM" id="SSF53474">
    <property type="entry name" value="alpha/beta-Hydrolases"/>
    <property type="match status" value="1"/>
</dbReference>
<reference evidence="3 4" key="1">
    <citation type="submission" date="2020-07" db="EMBL/GenBank/DDBJ databases">
        <title>Huge and variable diversity of episymbiotic CPR bacteria and DPANN archaea in groundwater ecosystems.</title>
        <authorList>
            <person name="He C.Y."/>
            <person name="Keren R."/>
            <person name="Whittaker M."/>
            <person name="Farag I.F."/>
            <person name="Doudna J."/>
            <person name="Cate J.H.D."/>
            <person name="Banfield J.F."/>
        </authorList>
    </citation>
    <scope>NUCLEOTIDE SEQUENCE [LARGE SCALE GENOMIC DNA]</scope>
    <source>
        <strain evidence="3">NC_groundwater_70_Ag_B-0.1um_54_66</strain>
    </source>
</reference>
<dbReference type="PANTHER" id="PTHR37946">
    <property type="entry name" value="SLL1969 PROTEIN"/>
    <property type="match status" value="1"/>
</dbReference>
<keyword evidence="3" id="KW-0378">Hydrolase</keyword>
<dbReference type="Pfam" id="PF24096">
    <property type="entry name" value="DUF7379"/>
    <property type="match status" value="1"/>
</dbReference>
<keyword evidence="1" id="KW-0732">Signal</keyword>
<organism evidence="3 4">
    <name type="scientific">Micavibrio aeruginosavorus</name>
    <dbReference type="NCBI Taxonomy" id="349221"/>
    <lineage>
        <taxon>Bacteria</taxon>
        <taxon>Pseudomonadati</taxon>
        <taxon>Bdellovibrionota</taxon>
        <taxon>Bdellovibrionia</taxon>
        <taxon>Bdellovibrionales</taxon>
        <taxon>Pseudobdellovibrionaceae</taxon>
        <taxon>Micavibrio</taxon>
    </lineage>
</organism>
<evidence type="ECO:0000313" key="3">
    <source>
        <dbReference type="EMBL" id="QQG35793.1"/>
    </source>
</evidence>
<dbReference type="GO" id="GO:0016787">
    <property type="term" value="F:hydrolase activity"/>
    <property type="evidence" value="ECO:0007669"/>
    <property type="project" value="UniProtKB-KW"/>
</dbReference>
<feature type="signal peptide" evidence="1">
    <location>
        <begin position="1"/>
        <end position="25"/>
    </location>
</feature>
<evidence type="ECO:0000256" key="1">
    <source>
        <dbReference type="SAM" id="SignalP"/>
    </source>
</evidence>
<feature type="chain" id="PRO_5033014877" evidence="1">
    <location>
        <begin position="26"/>
        <end position="251"/>
    </location>
</feature>
<evidence type="ECO:0000259" key="2">
    <source>
        <dbReference type="Pfam" id="PF24096"/>
    </source>
</evidence>
<dbReference type="EMBL" id="CP066681">
    <property type="protein sequence ID" value="QQG35793.1"/>
    <property type="molecule type" value="Genomic_DNA"/>
</dbReference>
<dbReference type="AlphaFoldDB" id="A0A7T5UHN8"/>
<dbReference type="Gene3D" id="3.40.50.1820">
    <property type="entry name" value="alpha/beta hydrolase"/>
    <property type="match status" value="1"/>
</dbReference>
<accession>A0A7T5UHN8</accession>
<dbReference type="Proteomes" id="UP000595362">
    <property type="component" value="Chromosome"/>
</dbReference>
<dbReference type="PANTHER" id="PTHR37946:SF1">
    <property type="entry name" value="SLL1969 PROTEIN"/>
    <property type="match status" value="1"/>
</dbReference>
<name>A0A7T5UHN8_9BACT</name>
<proteinExistence type="predicted"/>
<gene>
    <name evidence="3" type="ORF">HYS17_09835</name>
</gene>
<dbReference type="InterPro" id="IPR029058">
    <property type="entry name" value="AB_hydrolase_fold"/>
</dbReference>
<evidence type="ECO:0000313" key="4">
    <source>
        <dbReference type="Proteomes" id="UP000595362"/>
    </source>
</evidence>
<dbReference type="InterPro" id="IPR055803">
    <property type="entry name" value="DUF7379"/>
</dbReference>
<protein>
    <submittedName>
        <fullName evidence="3">Alpha/beta fold hydrolase</fullName>
    </submittedName>
</protein>
<sequence length="251" mass="28317">MVVLGKIVLAWLVLLGLVINHSAMALPPDNCDTVVILHGIARTNKSMIKIEKALRDAGYNAISITYPSTEKDVDELAQWLHQNYLTAKFWENNRRVHFVTHSMGGLVTREYLEKYRPAIPYRHLGRVVMLAPPHQGSEVADLLDQNWLYQMYYGPAGQDLTTDAQKSPHPRPYYDLGIIAGNKEWPYFAAAFVVPGPGDGRVAVEKTRLPGMADHIIVNATHTFIMNDEPAIKQALYFLTHGEFQHEQSNQ</sequence>